<feature type="domain" description="Leucine-binding protein" evidence="3">
    <location>
        <begin position="49"/>
        <end position="371"/>
    </location>
</feature>
<protein>
    <submittedName>
        <fullName evidence="4">Amino acid-binding protein</fullName>
    </submittedName>
</protein>
<reference evidence="4" key="1">
    <citation type="journal article" date="2020" name="Microbiol. Resour. Announc.">
        <title>Complete Genome Sequence of Novel Psychrotolerant Legionella Strain TUM19329, Isolated from Antarctic Lake Sediment.</title>
        <authorList>
            <person name="Shimada S."/>
            <person name="Nakai R."/>
            <person name="Aoki K."/>
            <person name="Shimoeda N."/>
            <person name="Ohno G."/>
            <person name="Miyazaki Y."/>
            <person name="Kudoh S."/>
            <person name="Imura S."/>
            <person name="Watanabe K."/>
            <person name="Ishii Y."/>
            <person name="Tateda K."/>
        </authorList>
    </citation>
    <scope>NUCLEOTIDE SEQUENCE [LARGE SCALE GENOMIC DNA]</scope>
    <source>
        <strain evidence="4">TUM19329</strain>
    </source>
</reference>
<name>A0A6F8T130_9GAMM</name>
<evidence type="ECO:0000313" key="4">
    <source>
        <dbReference type="EMBL" id="BCA94171.1"/>
    </source>
</evidence>
<dbReference type="Proteomes" id="UP000502894">
    <property type="component" value="Chromosome"/>
</dbReference>
<evidence type="ECO:0000313" key="5">
    <source>
        <dbReference type="Proteomes" id="UP000502894"/>
    </source>
</evidence>
<keyword evidence="5" id="KW-1185">Reference proteome</keyword>
<dbReference type="PANTHER" id="PTHR30483:SF6">
    <property type="entry name" value="PERIPLASMIC BINDING PROTEIN OF ABC TRANSPORTER FOR NATURAL AMINO ACIDS"/>
    <property type="match status" value="1"/>
</dbReference>
<proteinExistence type="inferred from homology"/>
<dbReference type="PANTHER" id="PTHR30483">
    <property type="entry name" value="LEUCINE-SPECIFIC-BINDING PROTEIN"/>
    <property type="match status" value="1"/>
</dbReference>
<dbReference type="KEGG" id="lant:TUM19329_05320"/>
<evidence type="ECO:0000259" key="3">
    <source>
        <dbReference type="Pfam" id="PF13458"/>
    </source>
</evidence>
<dbReference type="InterPro" id="IPR051010">
    <property type="entry name" value="BCAA_transport"/>
</dbReference>
<dbReference type="Pfam" id="PF13458">
    <property type="entry name" value="Peripla_BP_6"/>
    <property type="match status" value="1"/>
</dbReference>
<dbReference type="EMBL" id="AP022839">
    <property type="protein sequence ID" value="BCA94171.1"/>
    <property type="molecule type" value="Genomic_DNA"/>
</dbReference>
<gene>
    <name evidence="4" type="ORF">TUM19329_05320</name>
</gene>
<dbReference type="AlphaFoldDB" id="A0A6F8T130"/>
<accession>A0A6F8T130</accession>
<evidence type="ECO:0000256" key="2">
    <source>
        <dbReference type="ARBA" id="ARBA00022729"/>
    </source>
</evidence>
<comment type="similarity">
    <text evidence="1">Belongs to the leucine-binding protein family.</text>
</comment>
<dbReference type="SUPFAM" id="SSF53822">
    <property type="entry name" value="Periplasmic binding protein-like I"/>
    <property type="match status" value="1"/>
</dbReference>
<dbReference type="InterPro" id="IPR028082">
    <property type="entry name" value="Peripla_BP_I"/>
</dbReference>
<keyword evidence="2" id="KW-0732">Signal</keyword>
<dbReference type="Gene3D" id="3.40.50.2300">
    <property type="match status" value="2"/>
</dbReference>
<organism evidence="4 5">
    <name type="scientific">Legionella antarctica</name>
    <dbReference type="NCBI Taxonomy" id="2708020"/>
    <lineage>
        <taxon>Bacteria</taxon>
        <taxon>Pseudomonadati</taxon>
        <taxon>Pseudomonadota</taxon>
        <taxon>Gammaproteobacteria</taxon>
        <taxon>Legionellales</taxon>
        <taxon>Legionellaceae</taxon>
        <taxon>Legionella</taxon>
    </lineage>
</organism>
<sequence>MFITLVKVNMIRILLKSAPTFSSFILSLWLTGLHAAGHDKTMDKDQVDINIGIYAPFSNQHAFIGRNILGAMEMARDQLKPSRVKYSFYTLDKVPENRNPVSTLQKFIKAHKIKVLLTEGSVNGRLLASFAKKNNLIHFSMASDPKIADGKNNFLVWSPAYEQASVLVKTLKQKKINQLGIITTNHPSDRVLTQTVMKQLKTDSSIKIAAYEKYEVGTKDFSGMIDKIKGKNSDLYFIMASPEDIELIQSEMKKAHINKPVTSIVERVTPKVMQVFNGQWYIDTHEMKPEFVNQYQETNLNYPVTEAGYAFDVFHLLNQSVIMAAKVRSNFTSQDLAEQINSLAFGTGVMGPFNLDKNGVLYTQSQVKQVNKGVIHTA</sequence>
<dbReference type="InterPro" id="IPR028081">
    <property type="entry name" value="Leu-bd"/>
</dbReference>
<evidence type="ECO:0000256" key="1">
    <source>
        <dbReference type="ARBA" id="ARBA00010062"/>
    </source>
</evidence>